<comment type="caution">
    <text evidence="2">The sequence shown here is derived from an EMBL/GenBank/DDBJ whole genome shotgun (WGS) entry which is preliminary data.</text>
</comment>
<dbReference type="EMBL" id="BAAAQN010000117">
    <property type="protein sequence ID" value="GAA2066993.1"/>
    <property type="molecule type" value="Genomic_DNA"/>
</dbReference>
<feature type="region of interest" description="Disordered" evidence="1">
    <location>
        <begin position="1"/>
        <end position="25"/>
    </location>
</feature>
<name>A0ABP5H795_9ACTN</name>
<gene>
    <name evidence="2" type="ORF">GCM10009839_93530</name>
</gene>
<accession>A0ABP5H795</accession>
<reference evidence="3" key="1">
    <citation type="journal article" date="2019" name="Int. J. Syst. Evol. Microbiol.">
        <title>The Global Catalogue of Microorganisms (GCM) 10K type strain sequencing project: providing services to taxonomists for standard genome sequencing and annotation.</title>
        <authorList>
            <consortium name="The Broad Institute Genomics Platform"/>
            <consortium name="The Broad Institute Genome Sequencing Center for Infectious Disease"/>
            <person name="Wu L."/>
            <person name="Ma J."/>
        </authorList>
    </citation>
    <scope>NUCLEOTIDE SEQUENCE [LARGE SCALE GENOMIC DNA]</scope>
    <source>
        <strain evidence="3">JCM 16014</strain>
    </source>
</reference>
<protein>
    <submittedName>
        <fullName evidence="2">Uncharacterized protein</fullName>
    </submittedName>
</protein>
<organism evidence="2 3">
    <name type="scientific">Catenulispora yoronensis</name>
    <dbReference type="NCBI Taxonomy" id="450799"/>
    <lineage>
        <taxon>Bacteria</taxon>
        <taxon>Bacillati</taxon>
        <taxon>Actinomycetota</taxon>
        <taxon>Actinomycetes</taxon>
        <taxon>Catenulisporales</taxon>
        <taxon>Catenulisporaceae</taxon>
        <taxon>Catenulispora</taxon>
    </lineage>
</organism>
<evidence type="ECO:0000313" key="2">
    <source>
        <dbReference type="EMBL" id="GAA2066993.1"/>
    </source>
</evidence>
<proteinExistence type="predicted"/>
<evidence type="ECO:0000313" key="3">
    <source>
        <dbReference type="Proteomes" id="UP001500751"/>
    </source>
</evidence>
<dbReference type="Proteomes" id="UP001500751">
    <property type="component" value="Unassembled WGS sequence"/>
</dbReference>
<sequence>MHATTGRTPTRRQARPGVAAARHSPAERLLPSCLPDSVSCIGGPVPDALAVRHTLMSLISAATEAVLCRMPGAIEVEAR</sequence>
<evidence type="ECO:0000256" key="1">
    <source>
        <dbReference type="SAM" id="MobiDB-lite"/>
    </source>
</evidence>
<keyword evidence="3" id="KW-1185">Reference proteome</keyword>